<feature type="transmembrane region" description="Helical" evidence="1">
    <location>
        <begin position="117"/>
        <end position="135"/>
    </location>
</feature>
<dbReference type="Proteomes" id="UP000198417">
    <property type="component" value="Unassembled WGS sequence"/>
</dbReference>
<protein>
    <submittedName>
        <fullName evidence="2">Uncharacterized protein</fullName>
    </submittedName>
</protein>
<evidence type="ECO:0000313" key="3">
    <source>
        <dbReference type="Proteomes" id="UP000198417"/>
    </source>
</evidence>
<keyword evidence="1" id="KW-0812">Transmembrane</keyword>
<keyword evidence="1" id="KW-0472">Membrane</keyword>
<dbReference type="EMBL" id="FZNN01000001">
    <property type="protein sequence ID" value="SNR28131.1"/>
    <property type="molecule type" value="Genomic_DNA"/>
</dbReference>
<proteinExistence type="predicted"/>
<evidence type="ECO:0000256" key="1">
    <source>
        <dbReference type="SAM" id="Phobius"/>
    </source>
</evidence>
<name>A0A238V1W0_9RHOB</name>
<sequence length="217" mass="23520">MFIKAATASGAYKRRIADAQKAKDTMTDSSKAEHKTTVIDIPEAVGVFDSFTDLQAAFYDLRMVGFSRYDISLLARDEVLKEKLGNAYWRASELEDDPKAPRAAFVSEEAIGELEGGIAGGFFFLGSYIAMAAMLTPLSTLAASIAAIAIGGTPAAVIGTLLARRVGAQHKDYYTNQIEHGGILLWVRVADKEREDLAVKILKGHSGRDVHVHGWSE</sequence>
<feature type="transmembrane region" description="Helical" evidence="1">
    <location>
        <begin position="141"/>
        <end position="163"/>
    </location>
</feature>
<gene>
    <name evidence="2" type="ORF">SAMN06265370_101478</name>
</gene>
<dbReference type="AlphaFoldDB" id="A0A238V1W0"/>
<evidence type="ECO:0000313" key="2">
    <source>
        <dbReference type="EMBL" id="SNR28131.1"/>
    </source>
</evidence>
<keyword evidence="3" id="KW-1185">Reference proteome</keyword>
<reference evidence="2 3" key="1">
    <citation type="submission" date="2017-06" db="EMBL/GenBank/DDBJ databases">
        <authorList>
            <person name="Kim H.J."/>
            <person name="Triplett B.A."/>
        </authorList>
    </citation>
    <scope>NUCLEOTIDE SEQUENCE [LARGE SCALE GENOMIC DNA]</scope>
    <source>
        <strain evidence="2 3">DSM 29052</strain>
    </source>
</reference>
<organism evidence="2 3">
    <name type="scientific">Puniceibacterium sediminis</name>
    <dbReference type="NCBI Taxonomy" id="1608407"/>
    <lineage>
        <taxon>Bacteria</taxon>
        <taxon>Pseudomonadati</taxon>
        <taxon>Pseudomonadota</taxon>
        <taxon>Alphaproteobacteria</taxon>
        <taxon>Rhodobacterales</taxon>
        <taxon>Paracoccaceae</taxon>
        <taxon>Puniceibacterium</taxon>
    </lineage>
</organism>
<keyword evidence="1" id="KW-1133">Transmembrane helix</keyword>
<accession>A0A238V1W0</accession>